<dbReference type="EC" id="5.6.2.4" evidence="10"/>
<dbReference type="SMART" id="SM00479">
    <property type="entry name" value="EXOIII"/>
    <property type="match status" value="1"/>
</dbReference>
<evidence type="ECO:0000259" key="15">
    <source>
        <dbReference type="PROSITE" id="PS51194"/>
    </source>
</evidence>
<dbReference type="InterPro" id="IPR004589">
    <property type="entry name" value="DNA_helicase_ATP-dep_RecQ"/>
</dbReference>
<dbReference type="Pfam" id="PF00929">
    <property type="entry name" value="RNase_T"/>
    <property type="match status" value="1"/>
</dbReference>
<evidence type="ECO:0000256" key="7">
    <source>
        <dbReference type="ARBA" id="ARBA00023125"/>
    </source>
</evidence>
<dbReference type="GO" id="GO:0006281">
    <property type="term" value="P:DNA repair"/>
    <property type="evidence" value="ECO:0007669"/>
    <property type="project" value="TreeGrafter"/>
</dbReference>
<dbReference type="SMART" id="SM00491">
    <property type="entry name" value="HELICc2"/>
    <property type="match status" value="1"/>
</dbReference>
<keyword evidence="5 16" id="KW-0347">Helicase</keyword>
<dbReference type="InterPro" id="IPR036397">
    <property type="entry name" value="RNaseH_sf"/>
</dbReference>
<keyword evidence="19" id="KW-1185">Reference proteome</keyword>
<dbReference type="Proteomes" id="UP000220340">
    <property type="component" value="Unassembled WGS sequence"/>
</dbReference>
<evidence type="ECO:0000256" key="1">
    <source>
        <dbReference type="ARBA" id="ARBA00005446"/>
    </source>
</evidence>
<evidence type="ECO:0000256" key="10">
    <source>
        <dbReference type="ARBA" id="ARBA00034808"/>
    </source>
</evidence>
<dbReference type="SUPFAM" id="SSF53098">
    <property type="entry name" value="Ribonuclease H-like"/>
    <property type="match status" value="1"/>
</dbReference>
<dbReference type="GO" id="GO:0046872">
    <property type="term" value="F:metal ion binding"/>
    <property type="evidence" value="ECO:0007669"/>
    <property type="project" value="UniProtKB-KW"/>
</dbReference>
<dbReference type="CDD" id="cd06127">
    <property type="entry name" value="DEDDh"/>
    <property type="match status" value="1"/>
</dbReference>
<dbReference type="InterPro" id="IPR013520">
    <property type="entry name" value="Ribonucl_H"/>
</dbReference>
<dbReference type="Proteomes" id="UP000191039">
    <property type="component" value="Unassembled WGS sequence"/>
</dbReference>
<dbReference type="GO" id="GO:0003677">
    <property type="term" value="F:DNA binding"/>
    <property type="evidence" value="ECO:0007669"/>
    <property type="project" value="UniProtKB-KW"/>
</dbReference>
<evidence type="ECO:0000256" key="6">
    <source>
        <dbReference type="ARBA" id="ARBA00022840"/>
    </source>
</evidence>
<evidence type="ECO:0000256" key="9">
    <source>
        <dbReference type="ARBA" id="ARBA00034617"/>
    </source>
</evidence>
<dbReference type="InterPro" id="IPR036388">
    <property type="entry name" value="WH-like_DNA-bd_sf"/>
</dbReference>
<dbReference type="SMART" id="SM00487">
    <property type="entry name" value="DEXDc"/>
    <property type="match status" value="2"/>
</dbReference>
<evidence type="ECO:0000256" key="12">
    <source>
        <dbReference type="ARBA" id="ARBA00044550"/>
    </source>
</evidence>
<proteinExistence type="inferred from homology"/>
<gene>
    <name evidence="16" type="ORF">BV510_00645</name>
    <name evidence="17" type="ORF">CRI78_06265</name>
</gene>
<evidence type="ECO:0000313" key="16">
    <source>
        <dbReference type="EMBL" id="OPE56280.1"/>
    </source>
</evidence>
<comment type="caution">
    <text evidence="16">The sequence shown here is derived from an EMBL/GenBank/DDBJ whole genome shotgun (WGS) entry which is preliminary data.</text>
</comment>
<name>A0A1Q4H7H1_9MYCO</name>
<dbReference type="SMART" id="SM00490">
    <property type="entry name" value="HELICc"/>
    <property type="match status" value="1"/>
</dbReference>
<dbReference type="InterPro" id="IPR014013">
    <property type="entry name" value="Helic_SF1/SF2_ATP-bd_DinG/Rad3"/>
</dbReference>
<dbReference type="Gene3D" id="1.10.10.10">
    <property type="entry name" value="Winged helix-like DNA-binding domain superfamily/Winged helix DNA-binding domain"/>
    <property type="match status" value="1"/>
</dbReference>
<dbReference type="RefSeq" id="WP_073858569.1">
    <property type="nucleotide sequence ID" value="NZ_BAAATC010000014.1"/>
</dbReference>
<dbReference type="GO" id="GO:0043590">
    <property type="term" value="C:bacterial nucleoid"/>
    <property type="evidence" value="ECO:0007669"/>
    <property type="project" value="TreeGrafter"/>
</dbReference>
<comment type="similarity">
    <text evidence="1">Belongs to the helicase family. RecQ subfamily.</text>
</comment>
<dbReference type="Pfam" id="PF00270">
    <property type="entry name" value="DEAD"/>
    <property type="match status" value="2"/>
</dbReference>
<evidence type="ECO:0000313" key="19">
    <source>
        <dbReference type="Proteomes" id="UP000220340"/>
    </source>
</evidence>
<dbReference type="CDD" id="cd17920">
    <property type="entry name" value="DEXHc_RecQ"/>
    <property type="match status" value="1"/>
</dbReference>
<dbReference type="GO" id="GO:0030894">
    <property type="term" value="C:replisome"/>
    <property type="evidence" value="ECO:0007669"/>
    <property type="project" value="TreeGrafter"/>
</dbReference>
<dbReference type="SUPFAM" id="SSF52540">
    <property type="entry name" value="P-loop containing nucleoside triphosphate hydrolases"/>
    <property type="match status" value="2"/>
</dbReference>
<dbReference type="Pfam" id="PF16124">
    <property type="entry name" value="RecQ_Zn_bind"/>
    <property type="match status" value="1"/>
</dbReference>
<evidence type="ECO:0000259" key="13">
    <source>
        <dbReference type="PROSITE" id="PS51192"/>
    </source>
</evidence>
<dbReference type="InterPro" id="IPR001650">
    <property type="entry name" value="Helicase_C-like"/>
</dbReference>
<feature type="domain" description="Helicase C-terminal" evidence="15">
    <location>
        <begin position="1258"/>
        <end position="1407"/>
    </location>
</feature>
<feature type="domain" description="Helicase ATP-binding" evidence="13">
    <location>
        <begin position="1060"/>
        <end position="1234"/>
    </location>
</feature>
<dbReference type="InterPro" id="IPR014001">
    <property type="entry name" value="Helicase_ATP-bd"/>
</dbReference>
<dbReference type="PANTHER" id="PTHR13710">
    <property type="entry name" value="DNA HELICASE RECQ FAMILY MEMBER"/>
    <property type="match status" value="1"/>
</dbReference>
<dbReference type="GO" id="GO:0043138">
    <property type="term" value="F:3'-5' DNA helicase activity"/>
    <property type="evidence" value="ECO:0007669"/>
    <property type="project" value="UniProtKB-EC"/>
</dbReference>
<dbReference type="Pfam" id="PF13307">
    <property type="entry name" value="Helicase_C_2"/>
    <property type="match status" value="1"/>
</dbReference>
<dbReference type="GO" id="GO:0009378">
    <property type="term" value="F:four-way junction helicase activity"/>
    <property type="evidence" value="ECO:0007669"/>
    <property type="project" value="TreeGrafter"/>
</dbReference>
<evidence type="ECO:0000256" key="3">
    <source>
        <dbReference type="ARBA" id="ARBA00022741"/>
    </source>
</evidence>
<reference evidence="16 18" key="1">
    <citation type="submission" date="2016-09" db="EMBL/GenBank/DDBJ databases">
        <title>genome sequences of unsequenced Mycobacteria.</title>
        <authorList>
            <person name="Greninger A.L."/>
            <person name="Jerome K.R."/>
            <person name="Mcnair B."/>
            <person name="Wallis C."/>
            <person name="Fang F."/>
        </authorList>
    </citation>
    <scope>NUCLEOTIDE SEQUENCE [LARGE SCALE GENOMIC DNA]</scope>
    <source>
        <strain evidence="16 18">BM1</strain>
    </source>
</reference>
<comment type="catalytic activity">
    <reaction evidence="9">
        <text>Couples ATP hydrolysis with the unwinding of duplex DNA by translocating in the 3'-5' direction.</text>
        <dbReference type="EC" id="5.6.2.4"/>
    </reaction>
</comment>
<dbReference type="SMART" id="SM00488">
    <property type="entry name" value="DEXDc2"/>
    <property type="match status" value="1"/>
</dbReference>
<evidence type="ECO:0000256" key="8">
    <source>
        <dbReference type="ARBA" id="ARBA00023235"/>
    </source>
</evidence>
<keyword evidence="3" id="KW-0547">Nucleotide-binding</keyword>
<dbReference type="Gene3D" id="3.30.420.10">
    <property type="entry name" value="Ribonuclease H-like superfamily/Ribonuclease H"/>
    <property type="match status" value="1"/>
</dbReference>
<dbReference type="GO" id="GO:0006310">
    <property type="term" value="P:DNA recombination"/>
    <property type="evidence" value="ECO:0007669"/>
    <property type="project" value="InterPro"/>
</dbReference>
<keyword evidence="4" id="KW-0378">Hydrolase</keyword>
<organism evidence="16 18">
    <name type="scientific">Mycolicibacterium diernhoferi</name>
    <dbReference type="NCBI Taxonomy" id="1801"/>
    <lineage>
        <taxon>Bacteria</taxon>
        <taxon>Bacillati</taxon>
        <taxon>Actinomycetota</taxon>
        <taxon>Actinomycetes</taxon>
        <taxon>Mycobacteriales</taxon>
        <taxon>Mycobacteriaceae</taxon>
        <taxon>Mycolicibacterium</taxon>
    </lineage>
</organism>
<feature type="domain" description="Helicase ATP-binding" evidence="14">
    <location>
        <begin position="313"/>
        <end position="585"/>
    </location>
</feature>
<reference evidence="17 19" key="2">
    <citation type="submission" date="2017-10" db="EMBL/GenBank/DDBJ databases">
        <title>The new phylogeny of genus Mycobacterium.</title>
        <authorList>
            <person name="Tortoli E."/>
            <person name="Trovato A."/>
            <person name="Cirillo D.M."/>
        </authorList>
    </citation>
    <scope>NUCLEOTIDE SEQUENCE [LARGE SCALE GENOMIC DNA]</scope>
    <source>
        <strain evidence="17 19">IP141170001</strain>
    </source>
</reference>
<dbReference type="InterPro" id="IPR027417">
    <property type="entry name" value="P-loop_NTPase"/>
</dbReference>
<dbReference type="PROSITE" id="PS51192">
    <property type="entry name" value="HELICASE_ATP_BIND_1"/>
    <property type="match status" value="1"/>
</dbReference>
<keyword evidence="8" id="KW-0413">Isomerase</keyword>
<evidence type="ECO:0000256" key="4">
    <source>
        <dbReference type="ARBA" id="ARBA00022801"/>
    </source>
</evidence>
<dbReference type="InterPro" id="IPR006554">
    <property type="entry name" value="Helicase-like_DEXD_c2"/>
</dbReference>
<keyword evidence="2" id="KW-0479">Metal-binding</keyword>
<dbReference type="NCBIfam" id="TIGR00614">
    <property type="entry name" value="recQ_fam"/>
    <property type="match status" value="1"/>
</dbReference>
<evidence type="ECO:0000313" key="18">
    <source>
        <dbReference type="Proteomes" id="UP000191039"/>
    </source>
</evidence>
<evidence type="ECO:0000259" key="14">
    <source>
        <dbReference type="PROSITE" id="PS51193"/>
    </source>
</evidence>
<dbReference type="EMBL" id="PDCR01000006">
    <property type="protein sequence ID" value="PEG55510.1"/>
    <property type="molecule type" value="Genomic_DNA"/>
</dbReference>
<dbReference type="GO" id="GO:0004527">
    <property type="term" value="F:exonuclease activity"/>
    <property type="evidence" value="ECO:0007669"/>
    <property type="project" value="UniProtKB-ARBA"/>
</dbReference>
<accession>A0A1Q4H7H1</accession>
<evidence type="ECO:0000256" key="5">
    <source>
        <dbReference type="ARBA" id="ARBA00022806"/>
    </source>
</evidence>
<evidence type="ECO:0000256" key="2">
    <source>
        <dbReference type="ARBA" id="ARBA00022723"/>
    </source>
</evidence>
<dbReference type="EMBL" id="MIJD01000003">
    <property type="protein sequence ID" value="OPE56280.1"/>
    <property type="molecule type" value="Genomic_DNA"/>
</dbReference>
<dbReference type="STRING" id="1801.BRW64_21925"/>
<dbReference type="Gene3D" id="3.40.50.300">
    <property type="entry name" value="P-loop containing nucleotide triphosphate hydrolases"/>
    <property type="match status" value="4"/>
</dbReference>
<dbReference type="Pfam" id="PF00271">
    <property type="entry name" value="Helicase_C"/>
    <property type="match status" value="1"/>
</dbReference>
<dbReference type="GO" id="GO:0005737">
    <property type="term" value="C:cytoplasm"/>
    <property type="evidence" value="ECO:0007669"/>
    <property type="project" value="TreeGrafter"/>
</dbReference>
<dbReference type="InterPro" id="IPR006555">
    <property type="entry name" value="ATP-dep_Helicase_C"/>
</dbReference>
<evidence type="ECO:0000256" key="11">
    <source>
        <dbReference type="ARBA" id="ARBA00044535"/>
    </source>
</evidence>
<dbReference type="PROSITE" id="PS51193">
    <property type="entry name" value="HELICASE_ATP_BIND_2"/>
    <property type="match status" value="1"/>
</dbReference>
<keyword evidence="7" id="KW-0238">DNA-binding</keyword>
<sequence>MSTPERPMPPAAETAHRLLLEHGPLSAPELREQLRKEGFAQTLERLQQWPDRFPHRFAVTDDGLLHVAVAYKSHPVTDPNPTDGPWYSPQPDRVPLDRVAVLDIETTGLNKATDFITEIALARLDGTQLMSVEVAVPDGQVGADAVTLSHALDVLATRLQSADLLIGHNLLAFDLPFLVQAAKRHGLSVPQFPPSADSLHLSLLVDVALPNRQLADLTLRYGITNQEAHRAHSDATATAAVIRALLAEVDVAEPSWQLAIATLETHRNPLALLLPSLPGPPELSTLHRDPDPLLNPAGPKASDAWSGTRDTFPVLRELRNLRKRPAQEEMAHAVAEVFDRGGNLAVEAPTGTGKSLAYMLPALARASRPRQPVIIATATKALQGQLRAEAARLQQENLLGAPFRQLQGVANYVCARELEDAVADQETSGLALAVAFRAIAESPTGTWDDVTDDVLKRSDARYARTRARLRTNAAGCDRAGCTWAKICPVVQQSEGLASTPGVVSINHALMAAWVTAAKAPGDIFADRRADVVFDEAHALEDSLTSAWTGRVDAIDLEIVVNSLNPRARMMRDIRKRSNGRTEVKEAIDSIASSCDAIRAAGIEFTQAVTTYLHEYGGRAHAAVLQSGIVNSRPEFRVLRQSASTLRYALIQLGKAVSALGQSLSGVEGVGSAKRRLNGHAERIDNAVSILETLGPLPDSHRWVYRLAAEEDDPDAWAYELLPIHVFPEFQQFVVDRMHSTVLCSATLTVEQRFDYLSSRLGIEIDPTAADGGFRGLRLQSPFDYAKQSKVVLTNHLPIPIPVNEREFCEEMAADQAGFLSLSGGKTLILFAARTRMEIVADGVRAKAAELAERGVELLVQGEHGRSQISHRFNSEPGTVLYGLKSYWEGFDAPGETLSYLFIEKPPYPHPDDPLVSARQRAIAERGGDPFLEYVLPMTAMQFTQGFGRLIRSENDIGAALICDRRLHSPTQAQRVLLGSLPGPAIHEAIDRDDAWTTAIEFVTGTAPDLSTAISFGRDDVSQLLENLRLLEGEDPTAKLIEAAEKLFGITDLHPKQLEVMRAIIDGQDVMAVLPTGFGKSLCFQLPALLAPQARATVVVSPLIALIKDQVNDLRGRRGIRPVQGITGTTSRVVQTDILRDTASGHVRLLYVSPERLARDPVLRGALGRQQLNRVVVDEAHCVSVWGHDFRPEFRQVPASVATFDTRPPRAGFTATATPEVETDIVGAMDMLDPAVVREPSDRPNLRFRVHRCVDERDRVRELLRFVTWSEKKPGIVYVTKRALAEEIAAMLRRAGHAARAYHAGMVPEQRDAVQEDFDSDTTRIIVATKAFGMGINKPNIAWVVHYDLPDSLDGYAQEAGRAARAPDVTGDCVLFYTRGDIARRRRLINSHESKADAQITQQLLTLLWTCPERGDSRVFDVDELADKLGIDDDEVNVHLAQLERVGALKLGLDCSARGTVDVGFREPTDEDERRLFRELFYKANRARPNVRVQIDFHQLRDERGYDPDELEQKLIDWSLDRFVTFSSSRRLRRVRLLSHLAPRDALERESTRWKQWQQRRLQAMIDYAEQASSCRRIAIGEHFGDTVADCTSRDIVTCDRCNDESPPWAALPDHMVPDPELLVNAELTVLQAVGWASAFKKGAYGEASLRAAVLGLESLGEGRPLGAGVLSCPQFGALRHVRNGEKRWNTAVEKLLAEGFIDRRTVERESTRTPYQSLVLTPRGAQTLGITVTQDD</sequence>
<dbReference type="OrthoDB" id="9760034at2"/>
<dbReference type="PANTHER" id="PTHR13710:SF105">
    <property type="entry name" value="ATP-DEPENDENT DNA HELICASE Q1"/>
    <property type="match status" value="1"/>
</dbReference>
<dbReference type="InterPro" id="IPR012337">
    <property type="entry name" value="RNaseH-like_sf"/>
</dbReference>
<protein>
    <recommendedName>
        <fullName evidence="11">ATP-dependent DNA helicase RecQ</fullName>
        <ecNumber evidence="10">5.6.2.4</ecNumber>
    </recommendedName>
    <alternativeName>
        <fullName evidence="12">DNA 3'-5' helicase RecQ</fullName>
    </alternativeName>
</protein>
<dbReference type="GO" id="GO:0005524">
    <property type="term" value="F:ATP binding"/>
    <property type="evidence" value="ECO:0007669"/>
    <property type="project" value="UniProtKB-KW"/>
</dbReference>
<evidence type="ECO:0000313" key="17">
    <source>
        <dbReference type="EMBL" id="PEG55510.1"/>
    </source>
</evidence>
<keyword evidence="6" id="KW-0067">ATP-binding</keyword>
<dbReference type="GO" id="GO:0016818">
    <property type="term" value="F:hydrolase activity, acting on acid anhydrides, in phosphorus-containing anhydrides"/>
    <property type="evidence" value="ECO:0007669"/>
    <property type="project" value="InterPro"/>
</dbReference>
<dbReference type="InterPro" id="IPR032284">
    <property type="entry name" value="RecQ_Zn-bd"/>
</dbReference>
<dbReference type="InterPro" id="IPR011545">
    <property type="entry name" value="DEAD/DEAH_box_helicase_dom"/>
</dbReference>
<dbReference type="PROSITE" id="PS51194">
    <property type="entry name" value="HELICASE_CTER"/>
    <property type="match status" value="1"/>
</dbReference>